<dbReference type="AlphaFoldDB" id="A0A392VYN2"/>
<evidence type="ECO:0000256" key="1">
    <source>
        <dbReference type="SAM" id="Phobius"/>
    </source>
</evidence>
<keyword evidence="1" id="KW-0472">Membrane</keyword>
<proteinExistence type="predicted"/>
<name>A0A392VYN2_9FABA</name>
<protein>
    <submittedName>
        <fullName evidence="2">Uncharacterized protein</fullName>
    </submittedName>
</protein>
<keyword evidence="1" id="KW-1133">Transmembrane helix</keyword>
<comment type="caution">
    <text evidence="2">The sequence shown here is derived from an EMBL/GenBank/DDBJ whole genome shotgun (WGS) entry which is preliminary data.</text>
</comment>
<keyword evidence="3" id="KW-1185">Reference proteome</keyword>
<evidence type="ECO:0000313" key="3">
    <source>
        <dbReference type="Proteomes" id="UP000265520"/>
    </source>
</evidence>
<accession>A0A392VYN2</accession>
<sequence length="44" mass="4840">TVLLEVTRFMTVVTFELATIITLWPGLGPVFLPFSSPFVFASPP</sequence>
<evidence type="ECO:0000313" key="2">
    <source>
        <dbReference type="EMBL" id="MCI92592.1"/>
    </source>
</evidence>
<dbReference type="Proteomes" id="UP000265520">
    <property type="component" value="Unassembled WGS sequence"/>
</dbReference>
<dbReference type="EMBL" id="LXQA011305317">
    <property type="protein sequence ID" value="MCI92592.1"/>
    <property type="molecule type" value="Genomic_DNA"/>
</dbReference>
<feature type="non-terminal residue" evidence="2">
    <location>
        <position position="1"/>
    </location>
</feature>
<reference evidence="2 3" key="1">
    <citation type="journal article" date="2018" name="Front. Plant Sci.">
        <title>Red Clover (Trifolium pratense) and Zigzag Clover (T. medium) - A Picture of Genomic Similarities and Differences.</title>
        <authorList>
            <person name="Dluhosova J."/>
            <person name="Istvanek J."/>
            <person name="Nedelnik J."/>
            <person name="Repkova J."/>
        </authorList>
    </citation>
    <scope>NUCLEOTIDE SEQUENCE [LARGE SCALE GENOMIC DNA]</scope>
    <source>
        <strain evidence="3">cv. 10/8</strain>
        <tissue evidence="2">Leaf</tissue>
    </source>
</reference>
<organism evidence="2 3">
    <name type="scientific">Trifolium medium</name>
    <dbReference type="NCBI Taxonomy" id="97028"/>
    <lineage>
        <taxon>Eukaryota</taxon>
        <taxon>Viridiplantae</taxon>
        <taxon>Streptophyta</taxon>
        <taxon>Embryophyta</taxon>
        <taxon>Tracheophyta</taxon>
        <taxon>Spermatophyta</taxon>
        <taxon>Magnoliopsida</taxon>
        <taxon>eudicotyledons</taxon>
        <taxon>Gunneridae</taxon>
        <taxon>Pentapetalae</taxon>
        <taxon>rosids</taxon>
        <taxon>fabids</taxon>
        <taxon>Fabales</taxon>
        <taxon>Fabaceae</taxon>
        <taxon>Papilionoideae</taxon>
        <taxon>50 kb inversion clade</taxon>
        <taxon>NPAAA clade</taxon>
        <taxon>Hologalegina</taxon>
        <taxon>IRL clade</taxon>
        <taxon>Trifolieae</taxon>
        <taxon>Trifolium</taxon>
    </lineage>
</organism>
<keyword evidence="1" id="KW-0812">Transmembrane</keyword>
<feature type="transmembrane region" description="Helical" evidence="1">
    <location>
        <begin position="12"/>
        <end position="34"/>
    </location>
</feature>